<name>A0A812VZ19_SYMPI</name>
<keyword evidence="1" id="KW-1133">Transmembrane helix</keyword>
<keyword evidence="3" id="KW-1185">Reference proteome</keyword>
<keyword evidence="1" id="KW-0812">Transmembrane</keyword>
<sequence length="203" mass="22150">MVCPGNVSGTCLDSGSDCVAYGPPLEACACQKGFAAETVAYYDLDIFGVFHFQCCPGAAAAGCDPPARHQQQVQVMLTVGVVFVCVGVIGALLCSLALRIQRRPLSMKPEDEQLLAPRPQGDGSAMHQEVPMHKWCVCLEDLRQFRRLIMHGVARGIIRPTLRDQFDISDLVIGPSVYTVNDQFIRPMTDLAGKMLTQPIEEL</sequence>
<accession>A0A812VZ19</accession>
<keyword evidence="1" id="KW-0472">Membrane</keyword>
<organism evidence="2 3">
    <name type="scientific">Symbiodinium pilosum</name>
    <name type="common">Dinoflagellate</name>
    <dbReference type="NCBI Taxonomy" id="2952"/>
    <lineage>
        <taxon>Eukaryota</taxon>
        <taxon>Sar</taxon>
        <taxon>Alveolata</taxon>
        <taxon>Dinophyceae</taxon>
        <taxon>Suessiales</taxon>
        <taxon>Symbiodiniaceae</taxon>
        <taxon>Symbiodinium</taxon>
    </lineage>
</organism>
<gene>
    <name evidence="2" type="ORF">SPIL2461_LOCUS17368</name>
</gene>
<evidence type="ECO:0000256" key="1">
    <source>
        <dbReference type="SAM" id="Phobius"/>
    </source>
</evidence>
<reference evidence="2" key="1">
    <citation type="submission" date="2021-02" db="EMBL/GenBank/DDBJ databases">
        <authorList>
            <person name="Dougan E. K."/>
            <person name="Rhodes N."/>
            <person name="Thang M."/>
            <person name="Chan C."/>
        </authorList>
    </citation>
    <scope>NUCLEOTIDE SEQUENCE</scope>
</reference>
<comment type="caution">
    <text evidence="2">The sequence shown here is derived from an EMBL/GenBank/DDBJ whole genome shotgun (WGS) entry which is preliminary data.</text>
</comment>
<feature type="transmembrane region" description="Helical" evidence="1">
    <location>
        <begin position="75"/>
        <end position="98"/>
    </location>
</feature>
<evidence type="ECO:0000313" key="3">
    <source>
        <dbReference type="Proteomes" id="UP000649617"/>
    </source>
</evidence>
<protein>
    <submittedName>
        <fullName evidence="2">Uncharacterized protein</fullName>
    </submittedName>
</protein>
<dbReference type="EMBL" id="CAJNIZ010043124">
    <property type="protein sequence ID" value="CAE7650620.1"/>
    <property type="molecule type" value="Genomic_DNA"/>
</dbReference>
<dbReference type="Proteomes" id="UP000649617">
    <property type="component" value="Unassembled WGS sequence"/>
</dbReference>
<proteinExistence type="predicted"/>
<dbReference type="AlphaFoldDB" id="A0A812VZ19"/>
<evidence type="ECO:0000313" key="2">
    <source>
        <dbReference type="EMBL" id="CAE7650620.1"/>
    </source>
</evidence>